<proteinExistence type="predicted"/>
<feature type="domain" description="HTH araC/xylS-type" evidence="4">
    <location>
        <begin position="165"/>
        <end position="265"/>
    </location>
</feature>
<evidence type="ECO:0000256" key="1">
    <source>
        <dbReference type="ARBA" id="ARBA00023015"/>
    </source>
</evidence>
<dbReference type="Proteomes" id="UP000279089">
    <property type="component" value="Unassembled WGS sequence"/>
</dbReference>
<evidence type="ECO:0000256" key="2">
    <source>
        <dbReference type="ARBA" id="ARBA00023125"/>
    </source>
</evidence>
<protein>
    <submittedName>
        <fullName evidence="5">AraC family transcriptional regulator</fullName>
    </submittedName>
</protein>
<keyword evidence="3" id="KW-0804">Transcription</keyword>
<evidence type="ECO:0000259" key="4">
    <source>
        <dbReference type="PROSITE" id="PS01124"/>
    </source>
</evidence>
<keyword evidence="1" id="KW-0805">Transcription regulation</keyword>
<dbReference type="InterPro" id="IPR009057">
    <property type="entry name" value="Homeodomain-like_sf"/>
</dbReference>
<dbReference type="InterPro" id="IPR046532">
    <property type="entry name" value="DUF6597"/>
</dbReference>
<gene>
    <name evidence="5" type="ORF">EG028_23560</name>
</gene>
<accession>A0A3N4MGA5</accession>
<keyword evidence="6" id="KW-1185">Reference proteome</keyword>
<dbReference type="EMBL" id="RMBX01000014">
    <property type="protein sequence ID" value="RPD38689.1"/>
    <property type="molecule type" value="Genomic_DNA"/>
</dbReference>
<organism evidence="5 6">
    <name type="scientific">Chitinophaga barathri</name>
    <dbReference type="NCBI Taxonomy" id="1647451"/>
    <lineage>
        <taxon>Bacteria</taxon>
        <taxon>Pseudomonadati</taxon>
        <taxon>Bacteroidota</taxon>
        <taxon>Chitinophagia</taxon>
        <taxon>Chitinophagales</taxon>
        <taxon>Chitinophagaceae</taxon>
        <taxon>Chitinophaga</taxon>
    </lineage>
</organism>
<dbReference type="AlphaFoldDB" id="A0A3N4MGA5"/>
<reference evidence="6" key="1">
    <citation type="submission" date="2018-11" db="EMBL/GenBank/DDBJ databases">
        <title>Chitinophaga lutea sp.nov., isolate from arsenic contaminated soil.</title>
        <authorList>
            <person name="Zong Y."/>
        </authorList>
    </citation>
    <scope>NUCLEOTIDE SEQUENCE [LARGE SCALE GENOMIC DNA]</scope>
    <source>
        <strain evidence="6">YLT18</strain>
    </source>
</reference>
<sequence length="274" mass="31496">MYPVLLPPHPALQPFIHHYVYTCVGVAGQWSDFGMVPPGCTALPVTMGGREVWLKADDEPARKFESVAFSGQGTYFRKISINDRFDVFFVIFKPCGAFQLLGAGQHGCVNDMFNLSDLLGGKVARNLRQQLEDSTTARKTRSIIEQFLLQRLLQQKNTDMVRQFDEISKKIKRESQEPLLVKKMCREEGVSKSKLERQMKEIVGMGPKQFQRIARFNAMLSHIQQQADRRPWTEIAYQFGYYDQAHFIKEFKLFYGKTPTAYSTNDEILTNIAH</sequence>
<dbReference type="PANTHER" id="PTHR46796">
    <property type="entry name" value="HTH-TYPE TRANSCRIPTIONAL ACTIVATOR RHAS-RELATED"/>
    <property type="match status" value="1"/>
</dbReference>
<dbReference type="Pfam" id="PF20240">
    <property type="entry name" value="DUF6597"/>
    <property type="match status" value="1"/>
</dbReference>
<evidence type="ECO:0000313" key="5">
    <source>
        <dbReference type="EMBL" id="RPD38689.1"/>
    </source>
</evidence>
<dbReference type="Gene3D" id="1.10.10.60">
    <property type="entry name" value="Homeodomain-like"/>
    <property type="match status" value="1"/>
</dbReference>
<dbReference type="InterPro" id="IPR018060">
    <property type="entry name" value="HTH_AraC"/>
</dbReference>
<evidence type="ECO:0000256" key="3">
    <source>
        <dbReference type="ARBA" id="ARBA00023163"/>
    </source>
</evidence>
<dbReference type="Pfam" id="PF12833">
    <property type="entry name" value="HTH_18"/>
    <property type="match status" value="1"/>
</dbReference>
<dbReference type="GO" id="GO:0003700">
    <property type="term" value="F:DNA-binding transcription factor activity"/>
    <property type="evidence" value="ECO:0007669"/>
    <property type="project" value="InterPro"/>
</dbReference>
<dbReference type="SMART" id="SM00342">
    <property type="entry name" value="HTH_ARAC"/>
    <property type="match status" value="1"/>
</dbReference>
<name>A0A3N4MGA5_9BACT</name>
<dbReference type="GO" id="GO:0043565">
    <property type="term" value="F:sequence-specific DNA binding"/>
    <property type="evidence" value="ECO:0007669"/>
    <property type="project" value="InterPro"/>
</dbReference>
<evidence type="ECO:0000313" key="6">
    <source>
        <dbReference type="Proteomes" id="UP000279089"/>
    </source>
</evidence>
<dbReference type="PANTHER" id="PTHR46796:SF13">
    <property type="entry name" value="HTH-TYPE TRANSCRIPTIONAL ACTIVATOR RHAS"/>
    <property type="match status" value="1"/>
</dbReference>
<dbReference type="PROSITE" id="PS01124">
    <property type="entry name" value="HTH_ARAC_FAMILY_2"/>
    <property type="match status" value="1"/>
</dbReference>
<dbReference type="InterPro" id="IPR050204">
    <property type="entry name" value="AraC_XylS_family_regulators"/>
</dbReference>
<dbReference type="SUPFAM" id="SSF46689">
    <property type="entry name" value="Homeodomain-like"/>
    <property type="match status" value="1"/>
</dbReference>
<dbReference type="RefSeq" id="WP_123864771.1">
    <property type="nucleotide sequence ID" value="NZ_QXZY01000014.1"/>
</dbReference>
<comment type="caution">
    <text evidence="5">The sequence shown here is derived from an EMBL/GenBank/DDBJ whole genome shotgun (WGS) entry which is preliminary data.</text>
</comment>
<keyword evidence="2" id="KW-0238">DNA-binding</keyword>